<feature type="domain" description="GH18" evidence="15">
    <location>
        <begin position="100"/>
        <end position="444"/>
    </location>
</feature>
<dbReference type="SUPFAM" id="SSF51445">
    <property type="entry name" value="(Trans)glycosidases"/>
    <property type="match status" value="1"/>
</dbReference>
<dbReference type="InterPro" id="IPR050314">
    <property type="entry name" value="Glycosyl_Hydrlase_18"/>
</dbReference>
<feature type="signal peptide" evidence="13">
    <location>
        <begin position="1"/>
        <end position="26"/>
    </location>
</feature>
<dbReference type="GO" id="GO:0000272">
    <property type="term" value="P:polysaccharide catabolic process"/>
    <property type="evidence" value="ECO:0007669"/>
    <property type="project" value="UniProtKB-KW"/>
</dbReference>
<evidence type="ECO:0000256" key="2">
    <source>
        <dbReference type="ARBA" id="ARBA00008682"/>
    </source>
</evidence>
<dbReference type="Gene3D" id="3.10.50.10">
    <property type="match status" value="1"/>
</dbReference>
<keyword evidence="17" id="KW-1185">Reference proteome</keyword>
<dbReference type="Proteomes" id="UP000053958">
    <property type="component" value="Unassembled WGS sequence"/>
</dbReference>
<keyword evidence="10" id="KW-0624">Polysaccharide degradation</keyword>
<dbReference type="GO" id="GO:0008843">
    <property type="term" value="F:endochitinase activity"/>
    <property type="evidence" value="ECO:0007669"/>
    <property type="project" value="UniProtKB-EC"/>
</dbReference>
<evidence type="ECO:0000256" key="4">
    <source>
        <dbReference type="ARBA" id="ARBA00022669"/>
    </source>
</evidence>
<feature type="disulfide bond" evidence="11">
    <location>
        <begin position="56"/>
        <end position="68"/>
    </location>
</feature>
<dbReference type="InterPro" id="IPR001223">
    <property type="entry name" value="Glyco_hydro18_cat"/>
</dbReference>
<evidence type="ECO:0000313" key="16">
    <source>
        <dbReference type="EMBL" id="KKA22943.1"/>
    </source>
</evidence>
<comment type="caution">
    <text evidence="11">Lacks conserved residue(s) required for the propagation of feature annotation.</text>
</comment>
<gene>
    <name evidence="16" type="ORF">T310_3050</name>
</gene>
<name>A0A0F4YZ87_RASE3</name>
<dbReference type="Gene3D" id="3.20.20.80">
    <property type="entry name" value="Glycosidases"/>
    <property type="match status" value="1"/>
</dbReference>
<dbReference type="InterPro" id="IPR017853">
    <property type="entry name" value="GH"/>
</dbReference>
<dbReference type="OrthoDB" id="73875at2759"/>
<reference evidence="16 17" key="1">
    <citation type="submission" date="2015-04" db="EMBL/GenBank/DDBJ databases">
        <authorList>
            <person name="Heijne W.H."/>
            <person name="Fedorova N.D."/>
            <person name="Nierman W.C."/>
            <person name="Vollebregt A.W."/>
            <person name="Zhao Z."/>
            <person name="Wu L."/>
            <person name="Kumar M."/>
            <person name="Stam H."/>
            <person name="van den Berg M.A."/>
            <person name="Pel H.J."/>
        </authorList>
    </citation>
    <scope>NUCLEOTIDE SEQUENCE [LARGE SCALE GENOMIC DNA]</scope>
    <source>
        <strain evidence="16 17">CBS 393.64</strain>
    </source>
</reference>
<sequence>MKMLKVQGLLALICLVSLPFVVPVSTVLSRKKHGHSIRGIQCGTPTGNAPPGQELCPLGMCCSRYGYCGVTPEYCGLGCQSNCHQRHAKLDSCNGTKSVTRSVAYYESWASHRPCDSYVPSNIDPTPWTHINFAFALVDNSSQVIMSAQNDTVLYDQMKDLKNKKSGLQIWIAVGGYTVGSAPFSKLAATPSGRSAFINSTCSFMSKYGFDGVDIDWEYPAATDMGGTTADTANFVTLVKEFRDQCKDKGLSITIPGGSYYMKGFDLKGLEPYVDWLNVMTYDLHGSWDKPTLALPHTNLSDITQSLQLLWNAGVDPKKVNMGLGYYGKSYTLSNASCTTPGCAATGPGKAGPCSAEEGTLIDAEIDAILKNNTSIKPVLDENAAVKYFSWDNNQWVSYDDAETLELKVNYANSNCLGGIMTWAIDMNPLNTSSIKLPGDLIGS</sequence>
<dbReference type="InterPro" id="IPR029070">
    <property type="entry name" value="Chitinase_insertion_sf"/>
</dbReference>
<dbReference type="PROSITE" id="PS51910">
    <property type="entry name" value="GH18_2"/>
    <property type="match status" value="1"/>
</dbReference>
<dbReference type="GO" id="GO:0008061">
    <property type="term" value="F:chitin binding"/>
    <property type="evidence" value="ECO:0007669"/>
    <property type="project" value="UniProtKB-UniRule"/>
</dbReference>
<dbReference type="AlphaFoldDB" id="A0A0F4YZ87"/>
<dbReference type="Pfam" id="PF00187">
    <property type="entry name" value="Chitin_bind_1"/>
    <property type="match status" value="1"/>
</dbReference>
<protein>
    <recommendedName>
        <fullName evidence="3">chitinase</fullName>
        <ecNumber evidence="3">3.2.1.14</ecNumber>
    </recommendedName>
</protein>
<dbReference type="InterPro" id="IPR018371">
    <property type="entry name" value="Chitin-binding_1_CS"/>
</dbReference>
<dbReference type="RefSeq" id="XP_013329555.1">
    <property type="nucleotide sequence ID" value="XM_013474101.1"/>
</dbReference>
<keyword evidence="4 11" id="KW-0147">Chitin-binding</keyword>
<keyword evidence="5 12" id="KW-0378">Hydrolase</keyword>
<keyword evidence="7" id="KW-0843">Virulence</keyword>
<dbReference type="SMART" id="SM00270">
    <property type="entry name" value="ChtBD1"/>
    <property type="match status" value="1"/>
</dbReference>
<evidence type="ECO:0000256" key="1">
    <source>
        <dbReference type="ARBA" id="ARBA00000822"/>
    </source>
</evidence>
<dbReference type="GeneID" id="25315400"/>
<evidence type="ECO:0000256" key="5">
    <source>
        <dbReference type="ARBA" id="ARBA00022801"/>
    </source>
</evidence>
<proteinExistence type="inferred from homology"/>
<dbReference type="PANTHER" id="PTHR11177">
    <property type="entry name" value="CHITINASE"/>
    <property type="match status" value="1"/>
</dbReference>
<accession>A0A0F4YZ87</accession>
<evidence type="ECO:0000259" key="15">
    <source>
        <dbReference type="PROSITE" id="PS51910"/>
    </source>
</evidence>
<dbReference type="SMART" id="SM00636">
    <property type="entry name" value="Glyco_18"/>
    <property type="match status" value="1"/>
</dbReference>
<feature type="disulfide bond" evidence="11">
    <location>
        <begin position="79"/>
        <end position="83"/>
    </location>
</feature>
<keyword evidence="9 12" id="KW-0326">Glycosidase</keyword>
<evidence type="ECO:0000256" key="12">
    <source>
        <dbReference type="RuleBase" id="RU000489"/>
    </source>
</evidence>
<evidence type="ECO:0000256" key="6">
    <source>
        <dbReference type="ARBA" id="ARBA00023024"/>
    </source>
</evidence>
<keyword evidence="13" id="KW-0732">Signal</keyword>
<dbReference type="SUPFAM" id="SSF54556">
    <property type="entry name" value="Chitinase insertion domain"/>
    <property type="match status" value="1"/>
</dbReference>
<evidence type="ECO:0000259" key="14">
    <source>
        <dbReference type="PROSITE" id="PS50941"/>
    </source>
</evidence>
<keyword evidence="6" id="KW-0146">Chitin degradation</keyword>
<dbReference type="InterPro" id="IPR011583">
    <property type="entry name" value="Chitinase_II/V-like_cat"/>
</dbReference>
<feature type="disulfide bond" evidence="11">
    <location>
        <begin position="61"/>
        <end position="75"/>
    </location>
</feature>
<dbReference type="CDD" id="cd00035">
    <property type="entry name" value="ChtBD1"/>
    <property type="match status" value="1"/>
</dbReference>
<dbReference type="SUPFAM" id="SSF57016">
    <property type="entry name" value="Plant lectins/antimicrobial peptides"/>
    <property type="match status" value="1"/>
</dbReference>
<dbReference type="Gene3D" id="3.30.60.10">
    <property type="entry name" value="Endochitinase-like"/>
    <property type="match status" value="1"/>
</dbReference>
<evidence type="ECO:0000313" key="17">
    <source>
        <dbReference type="Proteomes" id="UP000053958"/>
    </source>
</evidence>
<feature type="chain" id="PRO_5002482152" description="chitinase" evidence="13">
    <location>
        <begin position="27"/>
        <end position="444"/>
    </location>
</feature>
<evidence type="ECO:0000256" key="8">
    <source>
        <dbReference type="ARBA" id="ARBA00023277"/>
    </source>
</evidence>
<evidence type="ECO:0000256" key="13">
    <source>
        <dbReference type="SAM" id="SignalP"/>
    </source>
</evidence>
<evidence type="ECO:0000256" key="9">
    <source>
        <dbReference type="ARBA" id="ARBA00023295"/>
    </source>
</evidence>
<keyword evidence="11" id="KW-1015">Disulfide bond</keyword>
<comment type="catalytic activity">
    <reaction evidence="1">
        <text>Random endo-hydrolysis of N-acetyl-beta-D-glucosaminide (1-&gt;4)-beta-linkages in chitin and chitodextrins.</text>
        <dbReference type="EC" id="3.2.1.14"/>
    </reaction>
</comment>
<dbReference type="Pfam" id="PF00704">
    <property type="entry name" value="Glyco_hydro_18"/>
    <property type="match status" value="1"/>
</dbReference>
<comment type="caution">
    <text evidence="16">The sequence shown here is derived from an EMBL/GenBank/DDBJ whole genome shotgun (WGS) entry which is preliminary data.</text>
</comment>
<dbReference type="InterPro" id="IPR001002">
    <property type="entry name" value="Chitin-bd_1"/>
</dbReference>
<keyword evidence="8" id="KW-0119">Carbohydrate metabolism</keyword>
<dbReference type="InterPro" id="IPR001579">
    <property type="entry name" value="Glyco_hydro_18_chit_AS"/>
</dbReference>
<dbReference type="PROSITE" id="PS50941">
    <property type="entry name" value="CHIT_BIND_I_2"/>
    <property type="match status" value="1"/>
</dbReference>
<dbReference type="GO" id="GO:0006032">
    <property type="term" value="P:chitin catabolic process"/>
    <property type="evidence" value="ECO:0007669"/>
    <property type="project" value="UniProtKB-KW"/>
</dbReference>
<organism evidence="16 17">
    <name type="scientific">Rasamsonia emersonii (strain ATCC 16479 / CBS 393.64 / IMI 116815)</name>
    <dbReference type="NCBI Taxonomy" id="1408163"/>
    <lineage>
        <taxon>Eukaryota</taxon>
        <taxon>Fungi</taxon>
        <taxon>Dikarya</taxon>
        <taxon>Ascomycota</taxon>
        <taxon>Pezizomycotina</taxon>
        <taxon>Eurotiomycetes</taxon>
        <taxon>Eurotiomycetidae</taxon>
        <taxon>Eurotiales</taxon>
        <taxon>Trichocomaceae</taxon>
        <taxon>Rasamsonia</taxon>
    </lineage>
</organism>
<dbReference type="STRING" id="1408163.A0A0F4YZ87"/>
<comment type="similarity">
    <text evidence="2">Belongs to the glycosyl hydrolase 18 family. Chitinase class V subfamily.</text>
</comment>
<dbReference type="EC" id="3.2.1.14" evidence="3"/>
<dbReference type="PANTHER" id="PTHR11177:SF333">
    <property type="entry name" value="CHITINASE"/>
    <property type="match status" value="1"/>
</dbReference>
<dbReference type="PROSITE" id="PS00026">
    <property type="entry name" value="CHIT_BIND_I_1"/>
    <property type="match status" value="1"/>
</dbReference>
<evidence type="ECO:0000256" key="7">
    <source>
        <dbReference type="ARBA" id="ARBA00023026"/>
    </source>
</evidence>
<evidence type="ECO:0000256" key="10">
    <source>
        <dbReference type="ARBA" id="ARBA00023326"/>
    </source>
</evidence>
<dbReference type="InterPro" id="IPR036861">
    <property type="entry name" value="Endochitinase-like_sf"/>
</dbReference>
<dbReference type="PROSITE" id="PS01095">
    <property type="entry name" value="GH18_1"/>
    <property type="match status" value="1"/>
</dbReference>
<evidence type="ECO:0000256" key="3">
    <source>
        <dbReference type="ARBA" id="ARBA00012729"/>
    </source>
</evidence>
<evidence type="ECO:0000256" key="11">
    <source>
        <dbReference type="PROSITE-ProRule" id="PRU00261"/>
    </source>
</evidence>
<dbReference type="EMBL" id="LASV01000118">
    <property type="protein sequence ID" value="KKA22943.1"/>
    <property type="molecule type" value="Genomic_DNA"/>
</dbReference>
<feature type="domain" description="Chitin-binding type-1" evidence="14">
    <location>
        <begin position="39"/>
        <end position="85"/>
    </location>
</feature>